<dbReference type="Gene3D" id="3.40.50.300">
    <property type="entry name" value="P-loop containing nucleotide triphosphate hydrolases"/>
    <property type="match status" value="1"/>
</dbReference>
<evidence type="ECO:0000313" key="4">
    <source>
        <dbReference type="Proteomes" id="UP001260872"/>
    </source>
</evidence>
<dbReference type="InterPro" id="IPR022488">
    <property type="entry name" value="PPK2-related"/>
</dbReference>
<dbReference type="GO" id="GO:0016301">
    <property type="term" value="F:kinase activity"/>
    <property type="evidence" value="ECO:0007669"/>
    <property type="project" value="UniProtKB-KW"/>
</dbReference>
<feature type="compositionally biased region" description="Basic and acidic residues" evidence="1">
    <location>
        <begin position="1"/>
        <end position="12"/>
    </location>
</feature>
<evidence type="ECO:0000256" key="1">
    <source>
        <dbReference type="SAM" id="MobiDB-lite"/>
    </source>
</evidence>
<proteinExistence type="predicted"/>
<dbReference type="RefSeq" id="WP_310538055.1">
    <property type="nucleotide sequence ID" value="NZ_BAAAOC010000078.1"/>
</dbReference>
<accession>A0ABU1FWI2</accession>
<protein>
    <submittedName>
        <fullName evidence="3">Polyphosphate kinase 2 family protein</fullName>
    </submittedName>
</protein>
<keyword evidence="4" id="KW-1185">Reference proteome</keyword>
<name>A0ABU1FWI2_9MICC</name>
<organism evidence="3 4">
    <name type="scientific">Nesterenkonia flava</name>
    <dbReference type="NCBI Taxonomy" id="469799"/>
    <lineage>
        <taxon>Bacteria</taxon>
        <taxon>Bacillati</taxon>
        <taxon>Actinomycetota</taxon>
        <taxon>Actinomycetes</taxon>
        <taxon>Micrococcales</taxon>
        <taxon>Micrococcaceae</taxon>
        <taxon>Nesterenkonia</taxon>
    </lineage>
</organism>
<dbReference type="PANTHER" id="PTHR34383">
    <property type="entry name" value="POLYPHOSPHATE:AMP PHOSPHOTRANSFERASE-RELATED"/>
    <property type="match status" value="1"/>
</dbReference>
<dbReference type="Proteomes" id="UP001260872">
    <property type="component" value="Unassembled WGS sequence"/>
</dbReference>
<keyword evidence="3" id="KW-0808">Transferase</keyword>
<dbReference type="InterPro" id="IPR027417">
    <property type="entry name" value="P-loop_NTPase"/>
</dbReference>
<dbReference type="InterPro" id="IPR022300">
    <property type="entry name" value="PPK2-rel_1"/>
</dbReference>
<sequence>MPRHENHARLDVDLTGAPGPTSSKKTPFDGDTCTLWRLSQYGSPFNLSGVPTRRRIGFSGKKDDGEKALDARAGLLGDLQELLWAHVRAAGDDDRRAVSSAIAARAPRRNPRENMRRKELFSPEVEDALRVLERGPRVLLVLQGMDASGKGGMVKSVMTAMDPLGVDVRAFGKPTRTEAREHYLQRIIRALPAPGHVGVFDRSYYEDVLVPTVQGTEAEETLGDRVEALRIFEAELVRKGFVLIKVLLHISPEEQLERLLDRLDREHKHWKFDPSDVDAREEFQTYQTVYSALLEATDADHAPWHVIGADRKWYSRLAVQELLIAALDDLSLRWPPAAYNISRKRARLKAALGG</sequence>
<comment type="caution">
    <text evidence="3">The sequence shown here is derived from an EMBL/GenBank/DDBJ whole genome shotgun (WGS) entry which is preliminary data.</text>
</comment>
<evidence type="ECO:0000313" key="3">
    <source>
        <dbReference type="EMBL" id="MDR5712682.1"/>
    </source>
</evidence>
<dbReference type="PANTHER" id="PTHR34383:SF3">
    <property type="entry name" value="POLYPHOSPHATE:AMP PHOSPHOTRANSFERASE"/>
    <property type="match status" value="1"/>
</dbReference>
<reference evidence="4" key="1">
    <citation type="submission" date="2023-07" db="EMBL/GenBank/DDBJ databases">
        <title>Description of three actinobacteria isolated from air of manufacturing shop in a pharmaceutical factory.</title>
        <authorList>
            <person name="Zhang D.-F."/>
        </authorList>
    </citation>
    <scope>NUCLEOTIDE SEQUENCE [LARGE SCALE GENOMIC DNA]</scope>
    <source>
        <strain evidence="4">CCTCC AB 207010</strain>
    </source>
</reference>
<dbReference type="NCBIfam" id="TIGR03709">
    <property type="entry name" value="PPK2_rel_1"/>
    <property type="match status" value="1"/>
</dbReference>
<dbReference type="Pfam" id="PF03976">
    <property type="entry name" value="PPK2"/>
    <property type="match status" value="1"/>
</dbReference>
<gene>
    <name evidence="3" type="ORF">RH857_11170</name>
</gene>
<dbReference type="EMBL" id="JAVKGT010000033">
    <property type="protein sequence ID" value="MDR5712682.1"/>
    <property type="molecule type" value="Genomic_DNA"/>
</dbReference>
<feature type="region of interest" description="Disordered" evidence="1">
    <location>
        <begin position="1"/>
        <end position="29"/>
    </location>
</feature>
<feature type="domain" description="Polyphosphate kinase-2-related" evidence="2">
    <location>
        <begin position="130"/>
        <end position="329"/>
    </location>
</feature>
<dbReference type="SUPFAM" id="SSF52540">
    <property type="entry name" value="P-loop containing nucleoside triphosphate hydrolases"/>
    <property type="match status" value="1"/>
</dbReference>
<evidence type="ECO:0000259" key="2">
    <source>
        <dbReference type="Pfam" id="PF03976"/>
    </source>
</evidence>
<keyword evidence="3" id="KW-0418">Kinase</keyword>